<evidence type="ECO:0000313" key="2">
    <source>
        <dbReference type="Proteomes" id="UP000069030"/>
    </source>
</evidence>
<reference evidence="1 2" key="1">
    <citation type="journal article" date="2016" name="J. Zhejiang Univ. Sci. B">
        <title>Antibiotic resistance mechanisms of Myroides sp.</title>
        <authorList>
            <person name="Hu S."/>
            <person name="Yuan S."/>
            <person name="Qu H."/>
            <person name="Jiang T."/>
            <person name="Zhou Y."/>
            <person name="Wang M."/>
            <person name="Ming D."/>
        </authorList>
    </citation>
    <scope>NUCLEOTIDE SEQUENCE [LARGE SCALE GENOMIC DNA]</scope>
    <source>
        <strain evidence="1 2">PR63039</strain>
    </source>
</reference>
<organism evidence="1 2">
    <name type="scientific">Myroides odoratimimus</name>
    <dbReference type="NCBI Taxonomy" id="76832"/>
    <lineage>
        <taxon>Bacteria</taxon>
        <taxon>Pseudomonadati</taxon>
        <taxon>Bacteroidota</taxon>
        <taxon>Flavobacteriia</taxon>
        <taxon>Flavobacteriales</taxon>
        <taxon>Flavobacteriaceae</taxon>
        <taxon>Myroides</taxon>
    </lineage>
</organism>
<evidence type="ECO:0000313" key="1">
    <source>
        <dbReference type="EMBL" id="ALU28264.1"/>
    </source>
</evidence>
<proteinExistence type="predicted"/>
<dbReference type="KEGG" id="mod:AS202_02910"/>
<dbReference type="AlphaFoldDB" id="A0A0U3GIM9"/>
<name>A0A0U3GIM9_9FLAO</name>
<accession>A0A0U3GIM9</accession>
<gene>
    <name evidence="1" type="ORF">AS202_02910</name>
</gene>
<dbReference type="Proteomes" id="UP000069030">
    <property type="component" value="Chromosome"/>
</dbReference>
<sequence length="121" mass="13692">MTKEFVFTQKIQSYLRSIGRWGAFIAVCNLMLSVLLVIMFGIAYSDKMIVVFTLAILFFLQLVSVIGMLNYSIGLKSAIRNHDREGLEYAIEGIKGYFKYLFFTLCLAFLALGIGLLLVGW</sequence>
<dbReference type="EMBL" id="CP013690">
    <property type="protein sequence ID" value="ALU28264.1"/>
    <property type="molecule type" value="Genomic_DNA"/>
</dbReference>
<protein>
    <submittedName>
        <fullName evidence="1">Uncharacterized protein</fullName>
    </submittedName>
</protein>